<dbReference type="AlphaFoldDB" id="A0A7I7P9Y8"/>
<dbReference type="InterPro" id="IPR041313">
    <property type="entry name" value="DUF5642"/>
</dbReference>
<accession>A0A7I7P9Y8</accession>
<name>A0A7I7P9Y8_9MYCO</name>
<protein>
    <recommendedName>
        <fullName evidence="2">DUF5642 domain-containing protein</fullName>
    </recommendedName>
</protein>
<proteinExistence type="predicted"/>
<keyword evidence="1" id="KW-0732">Signal</keyword>
<evidence type="ECO:0000256" key="1">
    <source>
        <dbReference type="SAM" id="SignalP"/>
    </source>
</evidence>
<evidence type="ECO:0000259" key="2">
    <source>
        <dbReference type="Pfam" id="PF18702"/>
    </source>
</evidence>
<dbReference type="KEGG" id="mnv:MNVI_07210"/>
<dbReference type="PROSITE" id="PS51257">
    <property type="entry name" value="PROKAR_LIPOPROTEIN"/>
    <property type="match status" value="1"/>
</dbReference>
<evidence type="ECO:0000313" key="3">
    <source>
        <dbReference type="EMBL" id="BBY05403.1"/>
    </source>
</evidence>
<feature type="signal peptide" evidence="1">
    <location>
        <begin position="1"/>
        <end position="24"/>
    </location>
</feature>
<evidence type="ECO:0000313" key="4">
    <source>
        <dbReference type="Proteomes" id="UP000466894"/>
    </source>
</evidence>
<organism evidence="3 4">
    <name type="scientific">Mycobacterium noviomagense</name>
    <dbReference type="NCBI Taxonomy" id="459858"/>
    <lineage>
        <taxon>Bacteria</taxon>
        <taxon>Bacillati</taxon>
        <taxon>Actinomycetota</taxon>
        <taxon>Actinomycetes</taxon>
        <taxon>Mycobacteriales</taxon>
        <taxon>Mycobacteriaceae</taxon>
        <taxon>Mycobacterium</taxon>
    </lineage>
</organism>
<feature type="domain" description="DUF5642" evidence="2">
    <location>
        <begin position="44"/>
        <end position="224"/>
    </location>
</feature>
<sequence>MVSTDMRLAMAAVVVMLMAACAHTAGSGRLASVGSSPTGIMRVNPANIKRVARELPGGYEVTGLAAAAVPASVWGLGTDFTAHPAQCASLADPVHGRNETGQGLSGSGSGGIVYAAVASAPANVDAAVITQCRQWTMATQHASAAVHLVEPPHIDGIQTVGMASETTTSVEGGTQIASQAQTFAAYLGDYYAYTILITDPGSVHSPLPPQFVADLLVKTVSALRG</sequence>
<feature type="chain" id="PRO_5038635949" description="DUF5642 domain-containing protein" evidence="1">
    <location>
        <begin position="25"/>
        <end position="225"/>
    </location>
</feature>
<dbReference type="Pfam" id="PF18702">
    <property type="entry name" value="DUF5642"/>
    <property type="match status" value="1"/>
</dbReference>
<dbReference type="Proteomes" id="UP000466894">
    <property type="component" value="Chromosome"/>
</dbReference>
<gene>
    <name evidence="3" type="ORF">MNVI_07210</name>
</gene>
<reference evidence="3 4" key="1">
    <citation type="journal article" date="2019" name="Emerg. Microbes Infect.">
        <title>Comprehensive subspecies identification of 175 nontuberculous mycobacteria species based on 7547 genomic profiles.</title>
        <authorList>
            <person name="Matsumoto Y."/>
            <person name="Kinjo T."/>
            <person name="Motooka D."/>
            <person name="Nabeya D."/>
            <person name="Jung N."/>
            <person name="Uechi K."/>
            <person name="Horii T."/>
            <person name="Iida T."/>
            <person name="Fujita J."/>
            <person name="Nakamura S."/>
        </authorList>
    </citation>
    <scope>NUCLEOTIDE SEQUENCE [LARGE SCALE GENOMIC DNA]</scope>
    <source>
        <strain evidence="3 4">JCM 16367</strain>
    </source>
</reference>
<dbReference type="EMBL" id="AP022583">
    <property type="protein sequence ID" value="BBY05403.1"/>
    <property type="molecule type" value="Genomic_DNA"/>
</dbReference>